<dbReference type="Gene3D" id="3.30.870.10">
    <property type="entry name" value="Endonuclease Chain A"/>
    <property type="match status" value="2"/>
</dbReference>
<sequence>MVEMVTMRNCLESMVKSFDDGNIAHVLLTTFNFDPGFFEKNVLPLICGFSVDDLKTKSLDALSRDMFHPLKKMKVVVAYDQAVMQGASGGGIRYSFLPKHQKNGFFHAKIIVLSGFDAKQNPKATVMVSSGNMTLSGWGSNIEMPAWVEVNQENAQELLGFYRYLNHTELQSGIDILQRISGKEDSPKLFLQYPSKNRGTLFERMFEPRLSGDIQIYSPYWSEDAINTFRSKVKVHCYPALGNLGYNFPVPPEKLEGSTIQVCAIKGEESFRHAKAYFWANYMAIGSANCTMQALHSKNNIEAMLLFEDYPQPQVLSEPLKNWNIEPEYEEGIKPAPLDVLIIADYEKRSYQVSLHIHNKSRCKSWQLQLAGIRLNQVIDFEDEIPFEKDAAVARVFRVMWEDTEESQFMTGMIIPCNGNDVELGYRPKRHLDKIFEDMLRHKISNGGDAPRGSDMSDVDDQLDYEVDADDIDLMQTYEEYEFDMYGMYQSFYHLKKSFCRSDSSKIPGWKYEELSDTLQEILLAIKDGEVKNRVQQWLMFQEVMDLARNLPKTQLRKFELFRALQKSLDQDLRKILQNDKTMQDYEITPENLLSWINKELGYECK</sequence>
<protein>
    <recommendedName>
        <fullName evidence="3">Phospholipase D-like domain-containing protein</fullName>
    </recommendedName>
</protein>
<proteinExistence type="predicted"/>
<comment type="caution">
    <text evidence="1">The sequence shown here is derived from an EMBL/GenBank/DDBJ whole genome shotgun (WGS) entry which is preliminary data.</text>
</comment>
<dbReference type="RefSeq" id="WP_212679910.1">
    <property type="nucleotide sequence ID" value="NZ_JAGSPK010000006.1"/>
</dbReference>
<name>A0ABS5H5Q7_9BURK</name>
<dbReference type="Proteomes" id="UP000682982">
    <property type="component" value="Unassembled WGS sequence"/>
</dbReference>
<reference evidence="1 2" key="1">
    <citation type="submission" date="2021-04" db="EMBL/GenBank/DDBJ databases">
        <title>novel species isolated from subtropical streams in China.</title>
        <authorList>
            <person name="Lu H."/>
        </authorList>
    </citation>
    <scope>NUCLEOTIDE SEQUENCE [LARGE SCALE GENOMIC DNA]</scope>
    <source>
        <strain evidence="1 2">FT147W</strain>
    </source>
</reference>
<dbReference type="EMBL" id="JAGSPK010000006">
    <property type="protein sequence ID" value="MBR7793955.1"/>
    <property type="molecule type" value="Genomic_DNA"/>
</dbReference>
<evidence type="ECO:0008006" key="3">
    <source>
        <dbReference type="Google" id="ProtNLM"/>
    </source>
</evidence>
<evidence type="ECO:0000313" key="2">
    <source>
        <dbReference type="Proteomes" id="UP000682982"/>
    </source>
</evidence>
<accession>A0ABS5H5Q7</accession>
<keyword evidence="2" id="KW-1185">Reference proteome</keyword>
<evidence type="ECO:0000313" key="1">
    <source>
        <dbReference type="EMBL" id="MBR7793955.1"/>
    </source>
</evidence>
<gene>
    <name evidence="1" type="ORF">KDM87_15285</name>
</gene>
<organism evidence="1 2">
    <name type="scientific">Undibacterium rivi</name>
    <dbReference type="NCBI Taxonomy" id="2828729"/>
    <lineage>
        <taxon>Bacteria</taxon>
        <taxon>Pseudomonadati</taxon>
        <taxon>Pseudomonadota</taxon>
        <taxon>Betaproteobacteria</taxon>
        <taxon>Burkholderiales</taxon>
        <taxon>Oxalobacteraceae</taxon>
        <taxon>Undibacterium</taxon>
    </lineage>
</organism>